<evidence type="ECO:0000256" key="1">
    <source>
        <dbReference type="SAM" id="MobiDB-lite"/>
    </source>
</evidence>
<evidence type="ECO:0008006" key="4">
    <source>
        <dbReference type="Google" id="ProtNLM"/>
    </source>
</evidence>
<name>A0A0A0YT17_9CAUD</name>
<dbReference type="PANTHER" id="PTHR12873:SF6">
    <property type="entry name" value="TOPRIM DOMAIN-CONTAINING PROTEIN"/>
    <property type="match status" value="1"/>
</dbReference>
<feature type="region of interest" description="Disordered" evidence="1">
    <location>
        <begin position="211"/>
        <end position="230"/>
    </location>
</feature>
<dbReference type="EMBL" id="KM873719">
    <property type="protein sequence ID" value="AIX11909.1"/>
    <property type="molecule type" value="Genomic_DNA"/>
</dbReference>
<dbReference type="GO" id="GO:0043139">
    <property type="term" value="F:5'-3' DNA helicase activity"/>
    <property type="evidence" value="ECO:0007669"/>
    <property type="project" value="InterPro"/>
</dbReference>
<organism evidence="2 3">
    <name type="scientific">Flavobacterium phage FCL-2</name>
    <dbReference type="NCBI Taxonomy" id="908819"/>
    <lineage>
        <taxon>Viruses</taxon>
        <taxon>Duplodnaviria</taxon>
        <taxon>Heunggongvirae</taxon>
        <taxon>Uroviricota</taxon>
        <taxon>Caudoviricetes</taxon>
        <taxon>Ficleduovirus</taxon>
        <taxon>Ficleduovirus FCL2</taxon>
    </lineage>
</organism>
<keyword evidence="3" id="KW-1185">Reference proteome</keyword>
<dbReference type="Gene3D" id="3.40.50.300">
    <property type="entry name" value="P-loop containing nucleotide triphosphate hydrolases"/>
    <property type="match status" value="1"/>
</dbReference>
<sequence>MIPKGFEILTASQNHDSMIKYREKGALRGVYLGFPNLNEFYTMALPGVTDWTGYPQSGKTELLIELLLNTSLFYGWKHLLYVPDIGSKEDMISLVIHKITGKTFDKRYKSNYIEESDISKNIDWVLEHFRILHKTDEKAKLTPYQFWDFGIEYSSTVIGGIQTMVIDSWKDMKHDRSMRDDQYLEDVLSYRNMIAEKYKMHLHTVIHPKGLGNEKTAKGERKVPGPDDLKGGSEWWNNGKNIIVVHRPEGSSNTTDIYIKKAKPKSVAKQGKAELFLDLVSYRYYHINENNNRDYASPILIESTASKMIEDDNDVPF</sequence>
<dbReference type="GO" id="GO:0003697">
    <property type="term" value="F:single-stranded DNA binding"/>
    <property type="evidence" value="ECO:0007669"/>
    <property type="project" value="InterPro"/>
</dbReference>
<feature type="compositionally biased region" description="Basic and acidic residues" evidence="1">
    <location>
        <begin position="215"/>
        <end position="230"/>
    </location>
</feature>
<reference evidence="2 3" key="1">
    <citation type="journal article" date="2015" name="Front. Microbiol.">
        <title>The use of phage FCL-2 as an alternative to chemotherapy against columnaris disease in aquaculture.</title>
        <authorList>
            <person name="Laanto E."/>
            <person name="Bamford J.K."/>
            <person name="Ravantti J.J."/>
            <person name="Sundberg L.R."/>
        </authorList>
    </citation>
    <scope>NUCLEOTIDE SEQUENCE [LARGE SCALE GENOMIC DNA]</scope>
</reference>
<dbReference type="SUPFAM" id="SSF52540">
    <property type="entry name" value="P-loop containing nucleoside triphosphate hydrolases"/>
    <property type="match status" value="1"/>
</dbReference>
<evidence type="ECO:0000313" key="3">
    <source>
        <dbReference type="Proteomes" id="UP000030329"/>
    </source>
</evidence>
<dbReference type="KEGG" id="vg:24405124"/>
<protein>
    <recommendedName>
        <fullName evidence="4">SF4 helicase domain-containing protein</fullName>
    </recommendedName>
</protein>
<proteinExistence type="predicted"/>
<dbReference type="RefSeq" id="YP_009140555.1">
    <property type="nucleotide sequence ID" value="NC_027125.1"/>
</dbReference>
<dbReference type="InterPro" id="IPR027417">
    <property type="entry name" value="P-loop_NTPase"/>
</dbReference>
<dbReference type="PANTHER" id="PTHR12873">
    <property type="entry name" value="T7-LIKE MITOCHONDRIAL DNA HELICASE"/>
    <property type="match status" value="1"/>
</dbReference>
<dbReference type="GeneID" id="24405124"/>
<accession>A0A0A0YT17</accession>
<evidence type="ECO:0000313" key="2">
    <source>
        <dbReference type="EMBL" id="AIX11909.1"/>
    </source>
</evidence>
<dbReference type="InterPro" id="IPR027032">
    <property type="entry name" value="Twinkle-like"/>
</dbReference>
<dbReference type="Proteomes" id="UP000030329">
    <property type="component" value="Segment"/>
</dbReference>
<dbReference type="OrthoDB" id="29638at10239"/>